<protein>
    <submittedName>
        <fullName evidence="1">Uncharacterized protein</fullName>
    </submittedName>
</protein>
<evidence type="ECO:0000313" key="2">
    <source>
        <dbReference type="Proteomes" id="UP000287853"/>
    </source>
</evidence>
<dbReference type="EMBL" id="MTKO01000003">
    <property type="protein sequence ID" value="RWX48223.1"/>
    <property type="molecule type" value="Genomic_DNA"/>
</dbReference>
<dbReference type="AlphaFoldDB" id="A0A3S4TDJ6"/>
<evidence type="ECO:0000313" key="1">
    <source>
        <dbReference type="EMBL" id="RWX48223.1"/>
    </source>
</evidence>
<accession>A0A3S4TDJ6</accession>
<dbReference type="Proteomes" id="UP000287853">
    <property type="component" value="Unassembled WGS sequence"/>
</dbReference>
<name>A0A3S4TDJ6_9BACT</name>
<gene>
    <name evidence="1" type="ORF">H206_05190</name>
</gene>
<comment type="caution">
    <text evidence="1">The sequence shown here is derived from an EMBL/GenBank/DDBJ whole genome shotgun (WGS) entry which is preliminary data.</text>
</comment>
<organism evidence="1 2">
    <name type="scientific">Candidatus Electrothrix aarhusensis</name>
    <dbReference type="NCBI Taxonomy" id="1859131"/>
    <lineage>
        <taxon>Bacteria</taxon>
        <taxon>Pseudomonadati</taxon>
        <taxon>Thermodesulfobacteriota</taxon>
        <taxon>Desulfobulbia</taxon>
        <taxon>Desulfobulbales</taxon>
        <taxon>Desulfobulbaceae</taxon>
        <taxon>Candidatus Electrothrix</taxon>
    </lineage>
</organism>
<reference evidence="1 2" key="1">
    <citation type="submission" date="2017-01" db="EMBL/GenBank/DDBJ databases">
        <title>The cable genome- insights into the physiology and evolution of filamentous bacteria capable of sulfide oxidation via long distance electron transfer.</title>
        <authorList>
            <person name="Schreiber L."/>
            <person name="Bjerg J.T."/>
            <person name="Boggild A."/>
            <person name="Van De Vossenberg J."/>
            <person name="Meysman F."/>
            <person name="Nielsen L.P."/>
            <person name="Schramm A."/>
            <person name="Kjeldsen K.U."/>
        </authorList>
    </citation>
    <scope>NUCLEOTIDE SEQUENCE [LARGE SCALE GENOMIC DNA]</scope>
    <source>
        <strain evidence="1">MCF</strain>
    </source>
</reference>
<sequence length="42" mass="5145">MCFRHNNKQLCRYLQKDVLFKIQDKICSMTFFSTATFLFYTI</sequence>
<keyword evidence="2" id="KW-1185">Reference proteome</keyword>
<proteinExistence type="predicted"/>